<proteinExistence type="inferred from homology"/>
<sequence>MRFVKSIIKYYPVEIRQKKWNSLLEKVKKAKQRTSPYCGIRCYTGREKSRITMLKVLLALVFGVNGILGYTENERKQFLMAGLSDIQRETIDGPVTVESGTIPTWLNGNFMRHSCGVFGETDHLDSNEPNYISHLFDCLEIGSKFKLENGHVTFTNRWYDTQSNEFYNRYGRNMNKSSVFMPGTYSKANLSQVQKFDQFGKQSNKIVEVPHVSWWQIGNQAIAMTEMPIGVVINPVKVEHNGYISYKDNNFGYGKSIQLTDNPAHEHTEADGTLWSTVTAVRFTSQTDLNIWRIIYKVGADRIRHKVGEHHYNDADLTKCSRTKPFNTYPDLSSRFGYLHSFCLTENYIILPETAYMHDPCFYAHYQNGEPFFPQGFKFEQKGMSRLVVMRKSDGNIVASIKAKPFFVTHQLGSYEDGELIHMDMLMYDDASIYDRTTYITSLMANNPYTTNVTRITINTTDWTAMFKNLRSGSPAAFEMSNINYAYNGRKYTYAYMSRNFDRADQNAVTKLNVDTGAEKEYVFAEGMFVQEPQFVSRPNSTAEDDGVILAQGVDGTKHKAFLCVIDAKTMKLISHVTAPDIALLGLHNRFFGLEVGTSSVGSVEIIGKR</sequence>
<keyword evidence="5" id="KW-1133">Transmembrane helix</keyword>
<evidence type="ECO:0000256" key="5">
    <source>
        <dbReference type="SAM" id="Phobius"/>
    </source>
</evidence>
<gene>
    <name evidence="6" type="ORF">MCOR_2939</name>
</gene>
<evidence type="ECO:0000256" key="2">
    <source>
        <dbReference type="ARBA" id="ARBA00022723"/>
    </source>
</evidence>
<dbReference type="EMBL" id="CACVKT020000566">
    <property type="protein sequence ID" value="CAC5360458.1"/>
    <property type="molecule type" value="Genomic_DNA"/>
</dbReference>
<evidence type="ECO:0000313" key="7">
    <source>
        <dbReference type="Proteomes" id="UP000507470"/>
    </source>
</evidence>
<reference evidence="6 7" key="1">
    <citation type="submission" date="2020-06" db="EMBL/GenBank/DDBJ databases">
        <authorList>
            <person name="Li R."/>
            <person name="Bekaert M."/>
        </authorList>
    </citation>
    <scope>NUCLEOTIDE SEQUENCE [LARGE SCALE GENOMIC DNA]</scope>
    <source>
        <strain evidence="7">wild</strain>
    </source>
</reference>
<evidence type="ECO:0000256" key="1">
    <source>
        <dbReference type="ARBA" id="ARBA00006787"/>
    </source>
</evidence>
<dbReference type="PANTHER" id="PTHR10543:SF129">
    <property type="entry name" value="CAROTENOID OXYGENASE"/>
    <property type="match status" value="1"/>
</dbReference>
<dbReference type="PANTHER" id="PTHR10543">
    <property type="entry name" value="BETA-CAROTENE DIOXYGENASE"/>
    <property type="match status" value="1"/>
</dbReference>
<dbReference type="OrthoDB" id="1069523at2759"/>
<dbReference type="GO" id="GO:0010436">
    <property type="term" value="F:carotenoid dioxygenase activity"/>
    <property type="evidence" value="ECO:0007669"/>
    <property type="project" value="TreeGrafter"/>
</dbReference>
<feature type="binding site" evidence="4">
    <location>
        <position position="265"/>
    </location>
    <ligand>
        <name>Fe cation</name>
        <dbReference type="ChEBI" id="CHEBI:24875"/>
        <note>catalytic</note>
    </ligand>
</feature>
<evidence type="ECO:0000313" key="6">
    <source>
        <dbReference type="EMBL" id="CAC5360458.1"/>
    </source>
</evidence>
<keyword evidence="3 4" id="KW-0408">Iron</keyword>
<dbReference type="GO" id="GO:0046872">
    <property type="term" value="F:metal ion binding"/>
    <property type="evidence" value="ECO:0007669"/>
    <property type="project" value="UniProtKB-KW"/>
</dbReference>
<feature type="binding site" evidence="4">
    <location>
        <position position="588"/>
    </location>
    <ligand>
        <name>Fe cation</name>
        <dbReference type="ChEBI" id="CHEBI:24875"/>
        <note>catalytic</note>
    </ligand>
</feature>
<comment type="cofactor">
    <cofactor evidence="4">
        <name>Fe(2+)</name>
        <dbReference type="ChEBI" id="CHEBI:29033"/>
    </cofactor>
    <text evidence="4">Binds 1 Fe(2+) ion per subunit.</text>
</comment>
<protein>
    <submittedName>
        <fullName evidence="6">Uncharacterized protein</fullName>
    </submittedName>
</protein>
<feature type="binding site" evidence="4">
    <location>
        <position position="410"/>
    </location>
    <ligand>
        <name>Fe cation</name>
        <dbReference type="ChEBI" id="CHEBI:24875"/>
        <note>catalytic</note>
    </ligand>
</feature>
<evidence type="ECO:0000256" key="4">
    <source>
        <dbReference type="PIRSR" id="PIRSR604294-1"/>
    </source>
</evidence>
<dbReference type="Proteomes" id="UP000507470">
    <property type="component" value="Unassembled WGS sequence"/>
</dbReference>
<feature type="binding site" evidence="4">
    <location>
        <position position="340"/>
    </location>
    <ligand>
        <name>Fe cation</name>
        <dbReference type="ChEBI" id="CHEBI:24875"/>
        <note>catalytic</note>
    </ligand>
</feature>
<dbReference type="AlphaFoldDB" id="A0A6J8A372"/>
<dbReference type="InterPro" id="IPR004294">
    <property type="entry name" value="Carotenoid_Oase"/>
</dbReference>
<dbReference type="GO" id="GO:0042574">
    <property type="term" value="P:retinal metabolic process"/>
    <property type="evidence" value="ECO:0007669"/>
    <property type="project" value="TreeGrafter"/>
</dbReference>
<accession>A0A6J8A372</accession>
<organism evidence="6 7">
    <name type="scientific">Mytilus coruscus</name>
    <name type="common">Sea mussel</name>
    <dbReference type="NCBI Taxonomy" id="42192"/>
    <lineage>
        <taxon>Eukaryota</taxon>
        <taxon>Metazoa</taxon>
        <taxon>Spiralia</taxon>
        <taxon>Lophotrochozoa</taxon>
        <taxon>Mollusca</taxon>
        <taxon>Bivalvia</taxon>
        <taxon>Autobranchia</taxon>
        <taxon>Pteriomorphia</taxon>
        <taxon>Mytilida</taxon>
        <taxon>Mytiloidea</taxon>
        <taxon>Mytilidae</taxon>
        <taxon>Mytilinae</taxon>
        <taxon>Mytilus</taxon>
    </lineage>
</organism>
<dbReference type="Pfam" id="PF03055">
    <property type="entry name" value="RPE65"/>
    <property type="match status" value="1"/>
</dbReference>
<name>A0A6J8A372_MYTCO</name>
<keyword evidence="2 4" id="KW-0479">Metal-binding</keyword>
<feature type="transmembrane region" description="Helical" evidence="5">
    <location>
        <begin position="51"/>
        <end position="70"/>
    </location>
</feature>
<dbReference type="GO" id="GO:0003834">
    <property type="term" value="F:beta-carotene 15,15'-dioxygenase activity"/>
    <property type="evidence" value="ECO:0007669"/>
    <property type="project" value="TreeGrafter"/>
</dbReference>
<evidence type="ECO:0000256" key="3">
    <source>
        <dbReference type="ARBA" id="ARBA00023004"/>
    </source>
</evidence>
<comment type="similarity">
    <text evidence="1">Belongs to the carotenoid oxygenase family.</text>
</comment>
<keyword evidence="7" id="KW-1185">Reference proteome</keyword>
<keyword evidence="5" id="KW-0472">Membrane</keyword>
<keyword evidence="5" id="KW-0812">Transmembrane</keyword>
<dbReference type="GO" id="GO:0016121">
    <property type="term" value="P:carotene catabolic process"/>
    <property type="evidence" value="ECO:0007669"/>
    <property type="project" value="TreeGrafter"/>
</dbReference>